<feature type="region of interest" description="Disordered" evidence="1">
    <location>
        <begin position="95"/>
        <end position="115"/>
    </location>
</feature>
<proteinExistence type="predicted"/>
<comment type="caution">
    <text evidence="2">The sequence shown here is derived from an EMBL/GenBank/DDBJ whole genome shotgun (WGS) entry which is preliminary data.</text>
</comment>
<gene>
    <name evidence="2" type="ORF">FALBO_8874</name>
</gene>
<name>A0A8H4LA28_9HYPO</name>
<protein>
    <submittedName>
        <fullName evidence="2">Uncharacterized protein</fullName>
    </submittedName>
</protein>
<accession>A0A8H4LA28</accession>
<dbReference type="EMBL" id="JAADYS010001213">
    <property type="protein sequence ID" value="KAF4464292.1"/>
    <property type="molecule type" value="Genomic_DNA"/>
</dbReference>
<organism evidence="2 3">
    <name type="scientific">Fusarium albosuccineum</name>
    <dbReference type="NCBI Taxonomy" id="1237068"/>
    <lineage>
        <taxon>Eukaryota</taxon>
        <taxon>Fungi</taxon>
        <taxon>Dikarya</taxon>
        <taxon>Ascomycota</taxon>
        <taxon>Pezizomycotina</taxon>
        <taxon>Sordariomycetes</taxon>
        <taxon>Hypocreomycetidae</taxon>
        <taxon>Hypocreales</taxon>
        <taxon>Nectriaceae</taxon>
        <taxon>Fusarium</taxon>
        <taxon>Fusarium decemcellulare species complex</taxon>
    </lineage>
</organism>
<evidence type="ECO:0000313" key="3">
    <source>
        <dbReference type="Proteomes" id="UP000554235"/>
    </source>
</evidence>
<feature type="region of interest" description="Disordered" evidence="1">
    <location>
        <begin position="1"/>
        <end position="65"/>
    </location>
</feature>
<reference evidence="2 3" key="1">
    <citation type="submission" date="2020-01" db="EMBL/GenBank/DDBJ databases">
        <title>Identification and distribution of gene clusters putatively required for synthesis of sphingolipid metabolism inhibitors in phylogenetically diverse species of the filamentous fungus Fusarium.</title>
        <authorList>
            <person name="Kim H.-S."/>
            <person name="Busman M."/>
            <person name="Brown D.W."/>
            <person name="Divon H."/>
            <person name="Uhlig S."/>
            <person name="Proctor R.H."/>
        </authorList>
    </citation>
    <scope>NUCLEOTIDE SEQUENCE [LARGE SCALE GENOMIC DNA]</scope>
    <source>
        <strain evidence="2 3">NRRL 20459</strain>
    </source>
</reference>
<evidence type="ECO:0000256" key="1">
    <source>
        <dbReference type="SAM" id="MobiDB-lite"/>
    </source>
</evidence>
<evidence type="ECO:0000313" key="2">
    <source>
        <dbReference type="EMBL" id="KAF4464292.1"/>
    </source>
</evidence>
<dbReference type="Proteomes" id="UP000554235">
    <property type="component" value="Unassembled WGS sequence"/>
</dbReference>
<keyword evidence="3" id="KW-1185">Reference proteome</keyword>
<sequence length="155" mass="16595">MYEQSHTIRCGGSSGMAAQRNATQCKGEAPGDVSPQPRGTDLRQYDDEAEDLDVSMGPQGEGMQRPMRCTSVDILGCSTAPSLNLSGRLGGDFSNPGLAPKAGHAEPGSIGGKGIQSREIDKRMGEITPKYRATVCERCKQSVTYGYFITLPHQQ</sequence>
<dbReference type="AlphaFoldDB" id="A0A8H4LA28"/>